<evidence type="ECO:0000313" key="6">
    <source>
        <dbReference type="Proteomes" id="UP000181951"/>
    </source>
</evidence>
<reference evidence="5 6" key="1">
    <citation type="submission" date="2016-10" db="EMBL/GenBank/DDBJ databases">
        <authorList>
            <person name="de Groot N.N."/>
        </authorList>
    </citation>
    <scope>NUCLEOTIDE SEQUENCE [LARGE SCALE GENOMIC DNA]</scope>
    <source>
        <strain evidence="5 6">CGMCC 4.2026</strain>
    </source>
</reference>
<dbReference type="Proteomes" id="UP000181951">
    <property type="component" value="Unassembled WGS sequence"/>
</dbReference>
<evidence type="ECO:0000256" key="3">
    <source>
        <dbReference type="ARBA" id="ARBA00022989"/>
    </source>
</evidence>
<keyword evidence="2" id="KW-0812">Transmembrane</keyword>
<sequence length="198" mass="19976">MLACVFVGSGVGALRAPAVPTGPAPEADPDPAARRLPYLPQNARELAQVCAAVQVGAGALLALGRLPRLSSLALAASLVPTTLTDHAFWTVEDPEERAVQRVLFLKNVSLTGGLLLAAADTHGKPSLAYRARGAAHRTGADVAGTAHAVVAGTGDLAHAVVSGTGHLAQAVRSGTEDIAHSAAAHLHDATGSVRGHLP</sequence>
<evidence type="ECO:0000256" key="1">
    <source>
        <dbReference type="ARBA" id="ARBA00004141"/>
    </source>
</evidence>
<keyword evidence="4" id="KW-0472">Membrane</keyword>
<dbReference type="InterPro" id="IPR032808">
    <property type="entry name" value="DoxX"/>
</dbReference>
<evidence type="ECO:0000256" key="4">
    <source>
        <dbReference type="ARBA" id="ARBA00023136"/>
    </source>
</evidence>
<protein>
    <submittedName>
        <fullName evidence="5">Uncharacterized membrane protein YphA, DoxX/SURF4 family</fullName>
    </submittedName>
</protein>
<name>A0A1H8JJH6_9ACTN</name>
<dbReference type="STRING" id="310780.SAMN05216267_1010157"/>
<keyword evidence="3" id="KW-1133">Transmembrane helix</keyword>
<dbReference type="AlphaFoldDB" id="A0A1H8JJH6"/>
<gene>
    <name evidence="5" type="ORF">SAMN05216267_1010157</name>
</gene>
<comment type="subcellular location">
    <subcellularLocation>
        <location evidence="1">Membrane</location>
        <topology evidence="1">Multi-pass membrane protein</topology>
    </subcellularLocation>
</comment>
<accession>A0A1H8JJH6</accession>
<proteinExistence type="predicted"/>
<dbReference type="EMBL" id="FODD01000010">
    <property type="protein sequence ID" value="SEN80924.1"/>
    <property type="molecule type" value="Genomic_DNA"/>
</dbReference>
<dbReference type="Pfam" id="PF07681">
    <property type="entry name" value="DoxX"/>
    <property type="match status" value="1"/>
</dbReference>
<evidence type="ECO:0000256" key="2">
    <source>
        <dbReference type="ARBA" id="ARBA00022692"/>
    </source>
</evidence>
<evidence type="ECO:0000313" key="5">
    <source>
        <dbReference type="EMBL" id="SEN80924.1"/>
    </source>
</evidence>
<keyword evidence="6" id="KW-1185">Reference proteome</keyword>
<dbReference type="GO" id="GO:0016020">
    <property type="term" value="C:membrane"/>
    <property type="evidence" value="ECO:0007669"/>
    <property type="project" value="UniProtKB-SubCell"/>
</dbReference>
<organism evidence="5 6">
    <name type="scientific">Actinacidiphila rubida</name>
    <dbReference type="NCBI Taxonomy" id="310780"/>
    <lineage>
        <taxon>Bacteria</taxon>
        <taxon>Bacillati</taxon>
        <taxon>Actinomycetota</taxon>
        <taxon>Actinomycetes</taxon>
        <taxon>Kitasatosporales</taxon>
        <taxon>Streptomycetaceae</taxon>
        <taxon>Actinacidiphila</taxon>
    </lineage>
</organism>